<dbReference type="EMBL" id="JBHTIU010000035">
    <property type="protein sequence ID" value="MFD0869740.1"/>
    <property type="molecule type" value="Genomic_DNA"/>
</dbReference>
<evidence type="ECO:0000256" key="2">
    <source>
        <dbReference type="SAM" id="SignalP"/>
    </source>
</evidence>
<dbReference type="NCBIfam" id="TIGR02898">
    <property type="entry name" value="spore_YhcN_YlaJ"/>
    <property type="match status" value="1"/>
</dbReference>
<organism evidence="3 4">
    <name type="scientific">Paenibacillus residui</name>
    <dbReference type="NCBI Taxonomy" id="629724"/>
    <lineage>
        <taxon>Bacteria</taxon>
        <taxon>Bacillati</taxon>
        <taxon>Bacillota</taxon>
        <taxon>Bacilli</taxon>
        <taxon>Bacillales</taxon>
        <taxon>Paenibacillaceae</taxon>
        <taxon>Paenibacillus</taxon>
    </lineage>
</organism>
<sequence length="214" mass="23051">MNLYPVKKVALTLVLVSAAAVLSLTGCGAETRQGATPINQRGLDQANPYGENRVGDGTIPNATTTPYNTNDRVMERSRINANSTMEMSQQVADAVASLDEVETANVLITDNNAYVAVNLHTGSSVANTDQANPSIIGDVTPEVKQKIADKVKSVNANVKDVYVSANPDFVERMNVYAKDFQEGRPLSGFVKEFSTMVERIFPTRVTTDQPAVTP</sequence>
<gene>
    <name evidence="3" type="ORF">ACFQ03_11305</name>
</gene>
<dbReference type="InterPro" id="IPR014247">
    <property type="entry name" value="Spore_lipoprot_YhcN/YlaJ"/>
</dbReference>
<dbReference type="RefSeq" id="WP_144939905.1">
    <property type="nucleotide sequence ID" value="NZ_JBHTIU010000035.1"/>
</dbReference>
<reference evidence="4" key="1">
    <citation type="journal article" date="2019" name="Int. J. Syst. Evol. Microbiol.">
        <title>The Global Catalogue of Microorganisms (GCM) 10K type strain sequencing project: providing services to taxonomists for standard genome sequencing and annotation.</title>
        <authorList>
            <consortium name="The Broad Institute Genomics Platform"/>
            <consortium name="The Broad Institute Genome Sequencing Center for Infectious Disease"/>
            <person name="Wu L."/>
            <person name="Ma J."/>
        </authorList>
    </citation>
    <scope>NUCLEOTIDE SEQUENCE [LARGE SCALE GENOMIC DNA]</scope>
    <source>
        <strain evidence="4">CCUG 57263</strain>
    </source>
</reference>
<proteinExistence type="predicted"/>
<keyword evidence="3" id="KW-0449">Lipoprotein</keyword>
<evidence type="ECO:0000313" key="4">
    <source>
        <dbReference type="Proteomes" id="UP001597120"/>
    </source>
</evidence>
<keyword evidence="2" id="KW-0732">Signal</keyword>
<feature type="region of interest" description="Disordered" evidence="1">
    <location>
        <begin position="39"/>
        <end position="65"/>
    </location>
</feature>
<dbReference type="InterPro" id="IPR019076">
    <property type="entry name" value="Spore_lipoprot_YhcN/YlaJ-like"/>
</dbReference>
<feature type="chain" id="PRO_5047304983" evidence="2">
    <location>
        <begin position="29"/>
        <end position="214"/>
    </location>
</feature>
<protein>
    <submittedName>
        <fullName evidence="3">YhcN/YlaJ family sporulation lipoprotein</fullName>
    </submittedName>
</protein>
<feature type="signal peptide" evidence="2">
    <location>
        <begin position="1"/>
        <end position="28"/>
    </location>
</feature>
<name>A0ABW3D9A9_9BACL</name>
<evidence type="ECO:0000313" key="3">
    <source>
        <dbReference type="EMBL" id="MFD0869740.1"/>
    </source>
</evidence>
<accession>A0ABW3D9A9</accession>
<dbReference type="PROSITE" id="PS51257">
    <property type="entry name" value="PROKAR_LIPOPROTEIN"/>
    <property type="match status" value="1"/>
</dbReference>
<comment type="caution">
    <text evidence="3">The sequence shown here is derived from an EMBL/GenBank/DDBJ whole genome shotgun (WGS) entry which is preliminary data.</text>
</comment>
<evidence type="ECO:0000256" key="1">
    <source>
        <dbReference type="SAM" id="MobiDB-lite"/>
    </source>
</evidence>
<dbReference type="Pfam" id="PF09580">
    <property type="entry name" value="Spore_YhcN_YlaJ"/>
    <property type="match status" value="1"/>
</dbReference>
<dbReference type="Proteomes" id="UP001597120">
    <property type="component" value="Unassembled WGS sequence"/>
</dbReference>
<keyword evidence="4" id="KW-1185">Reference proteome</keyword>